<evidence type="ECO:0000256" key="10">
    <source>
        <dbReference type="ARBA" id="ARBA00023136"/>
    </source>
</evidence>
<keyword evidence="4" id="KW-0762">Sugar transport</keyword>
<feature type="transmembrane region" description="Helical" evidence="13">
    <location>
        <begin position="450"/>
        <end position="471"/>
    </location>
</feature>
<dbReference type="GO" id="GO:0005886">
    <property type="term" value="C:plasma membrane"/>
    <property type="evidence" value="ECO:0007669"/>
    <property type="project" value="UniProtKB-SubCell"/>
</dbReference>
<evidence type="ECO:0000256" key="6">
    <source>
        <dbReference type="ARBA" id="ARBA00022683"/>
    </source>
</evidence>
<evidence type="ECO:0000256" key="12">
    <source>
        <dbReference type="SAM" id="MobiDB-lite"/>
    </source>
</evidence>
<keyword evidence="3" id="KW-1003">Cell membrane</keyword>
<dbReference type="AlphaFoldDB" id="A0A0R2K8E7"/>
<dbReference type="Proteomes" id="UP000051749">
    <property type="component" value="Unassembled WGS sequence"/>
</dbReference>
<name>A0A0R2K8E7_9LACO</name>
<evidence type="ECO:0000256" key="13">
    <source>
        <dbReference type="SAM" id="Phobius"/>
    </source>
</evidence>
<keyword evidence="5" id="KW-0808">Transferase</keyword>
<feature type="transmembrane region" description="Helical" evidence="13">
    <location>
        <begin position="313"/>
        <end position="332"/>
    </location>
</feature>
<accession>A0A0R2K8E7</accession>
<dbReference type="PATRIC" id="fig|319653.3.peg.74"/>
<dbReference type="GeneID" id="76042559"/>
<keyword evidence="6" id="KW-0598">Phosphotransferase system</keyword>
<dbReference type="GO" id="GO:0090588">
    <property type="term" value="F:protein-phosphocysteine-N-acetylmuramate phosphotransferase system transporter activity"/>
    <property type="evidence" value="ECO:0007669"/>
    <property type="project" value="TreeGrafter"/>
</dbReference>
<organism evidence="16 18">
    <name type="scientific">Pediococcus ethanolidurans</name>
    <dbReference type="NCBI Taxonomy" id="319653"/>
    <lineage>
        <taxon>Bacteria</taxon>
        <taxon>Bacillati</taxon>
        <taxon>Bacillota</taxon>
        <taxon>Bacilli</taxon>
        <taxon>Lactobacillales</taxon>
        <taxon>Lactobacillaceae</taxon>
        <taxon>Pediococcus</taxon>
    </lineage>
</organism>
<dbReference type="InterPro" id="IPR050558">
    <property type="entry name" value="PTS_Sugar-Specific_Components"/>
</dbReference>
<evidence type="ECO:0000313" key="19">
    <source>
        <dbReference type="Proteomes" id="UP000182818"/>
    </source>
</evidence>
<sequence>MNNAEVANKIIDLCGGKDNFISVENCMTRLRIKFKNKDLIQIEELKRVPGVLGINDADTFQIVVGPGKSTKIHEAIIEILGCEYDAGAQEETNSQDQNQSMDQTIQETKTKARSHTSGRMKVFLTTLSNIFVPVIPAIIASGFVQGINNIMTSNATNTAIREGVKASGQLTNTQVVLQSWHLLQVSTVFGIIGTAVFSFLAIYVGVTSAIQFKTDKLLGGAIGAITLSTALPVLGLKAGEGGLFGVILGVWILAEFMKLFHKIIPDILDVVLTPTFSLLLTAIVYFLTVMPIMGILSDGLIKGILFLINESGVVGGFVLSALAPALISTGLHQGLTPINLQLIAQHGSTQINAFQIMSNAGLVGAGLALWIMSKNQQVRNVAKAALPATFLAVGEPTLFGLVIPSGFGFITASIGAGFGGMMVSLLGVKCSALGAAGMSAIPLIADGKYIQYLIAYAVACAAGFILTYVVGKMRHYA</sequence>
<dbReference type="EMBL" id="FOGK01000001">
    <property type="protein sequence ID" value="SER02882.1"/>
    <property type="molecule type" value="Genomic_DNA"/>
</dbReference>
<dbReference type="GO" id="GO:0016301">
    <property type="term" value="F:kinase activity"/>
    <property type="evidence" value="ECO:0007669"/>
    <property type="project" value="UniProtKB-KW"/>
</dbReference>
<evidence type="ECO:0000256" key="9">
    <source>
        <dbReference type="ARBA" id="ARBA00022989"/>
    </source>
</evidence>
<keyword evidence="19" id="KW-1185">Reference proteome</keyword>
<feature type="compositionally biased region" description="Polar residues" evidence="12">
    <location>
        <begin position="90"/>
        <end position="107"/>
    </location>
</feature>
<feature type="transmembrane region" description="Helical" evidence="13">
    <location>
        <begin position="122"/>
        <end position="144"/>
    </location>
</feature>
<evidence type="ECO:0000256" key="8">
    <source>
        <dbReference type="ARBA" id="ARBA00022777"/>
    </source>
</evidence>
<feature type="active site" description="Phosphocysteine intermediate; for EIIB activity" evidence="11">
    <location>
        <position position="26"/>
    </location>
</feature>
<evidence type="ECO:0000259" key="15">
    <source>
        <dbReference type="PROSITE" id="PS51103"/>
    </source>
</evidence>
<dbReference type="PANTHER" id="PTHR30175">
    <property type="entry name" value="PHOSPHOTRANSFERASE SYSTEM TRANSPORT PROTEIN"/>
    <property type="match status" value="1"/>
</dbReference>
<dbReference type="CDD" id="cd00212">
    <property type="entry name" value="PTS_IIB_glc"/>
    <property type="match status" value="1"/>
</dbReference>
<evidence type="ECO:0000256" key="4">
    <source>
        <dbReference type="ARBA" id="ARBA00022597"/>
    </source>
</evidence>
<evidence type="ECO:0000256" key="3">
    <source>
        <dbReference type="ARBA" id="ARBA00022475"/>
    </source>
</evidence>
<evidence type="ECO:0000256" key="11">
    <source>
        <dbReference type="PROSITE-ProRule" id="PRU00421"/>
    </source>
</evidence>
<dbReference type="Proteomes" id="UP000182818">
    <property type="component" value="Unassembled WGS sequence"/>
</dbReference>
<evidence type="ECO:0000256" key="7">
    <source>
        <dbReference type="ARBA" id="ARBA00022692"/>
    </source>
</evidence>
<dbReference type="PROSITE" id="PS51098">
    <property type="entry name" value="PTS_EIIB_TYPE_1"/>
    <property type="match status" value="1"/>
</dbReference>
<dbReference type="EMBL" id="JQBY01000001">
    <property type="protein sequence ID" value="KRN83605.1"/>
    <property type="molecule type" value="Genomic_DNA"/>
</dbReference>
<dbReference type="RefSeq" id="WP_057804919.1">
    <property type="nucleotide sequence ID" value="NZ_BJYP01000001.1"/>
</dbReference>
<dbReference type="PANTHER" id="PTHR30175:SF3">
    <property type="entry name" value="PTS SYSTEM N-ACETYLMURAMIC ACID-SPECIFIC EIIBC COMPONENT"/>
    <property type="match status" value="1"/>
</dbReference>
<keyword evidence="10 13" id="KW-0472">Membrane</keyword>
<dbReference type="STRING" id="319653.SAMN04487973_10193"/>
<feature type="transmembrane region" description="Helical" evidence="13">
    <location>
        <begin position="422"/>
        <end position="444"/>
    </location>
</feature>
<gene>
    <name evidence="16" type="ORF">IV87_GL000074</name>
    <name evidence="17" type="ORF">SAMN04487973_10193</name>
</gene>
<feature type="transmembrane region" description="Helical" evidence="13">
    <location>
        <begin position="353"/>
        <end position="372"/>
    </location>
</feature>
<reference evidence="16 18" key="1">
    <citation type="journal article" date="2015" name="Genome Announc.">
        <title>Expanding the biotechnology potential of lactobacilli through comparative genomics of 213 strains and associated genera.</title>
        <authorList>
            <person name="Sun Z."/>
            <person name="Harris H.M."/>
            <person name="McCann A."/>
            <person name="Guo C."/>
            <person name="Argimon S."/>
            <person name="Zhang W."/>
            <person name="Yang X."/>
            <person name="Jeffery I.B."/>
            <person name="Cooney J.C."/>
            <person name="Kagawa T.F."/>
            <person name="Liu W."/>
            <person name="Song Y."/>
            <person name="Salvetti E."/>
            <person name="Wrobel A."/>
            <person name="Rasinkangas P."/>
            <person name="Parkhill J."/>
            <person name="Rea M.C."/>
            <person name="O'Sullivan O."/>
            <person name="Ritari J."/>
            <person name="Douillard F.P."/>
            <person name="Paul Ross R."/>
            <person name="Yang R."/>
            <person name="Briner A.E."/>
            <person name="Felis G.E."/>
            <person name="de Vos W.M."/>
            <person name="Barrangou R."/>
            <person name="Klaenhammer T.R."/>
            <person name="Caufield P.W."/>
            <person name="Cui Y."/>
            <person name="Zhang H."/>
            <person name="O'Toole P.W."/>
        </authorList>
    </citation>
    <scope>NUCLEOTIDE SEQUENCE [LARGE SCALE GENOMIC DNA]</scope>
    <source>
        <strain evidence="16 18">DSM 22301</strain>
    </source>
</reference>
<feature type="transmembrane region" description="Helical" evidence="13">
    <location>
        <begin position="217"/>
        <end position="236"/>
    </location>
</feature>
<dbReference type="InterPro" id="IPR013013">
    <property type="entry name" value="PTS_EIIC_1"/>
</dbReference>
<dbReference type="Pfam" id="PF00367">
    <property type="entry name" value="PTS_EIIB"/>
    <property type="match status" value="1"/>
</dbReference>
<keyword evidence="7 13" id="KW-0812">Transmembrane</keyword>
<evidence type="ECO:0000256" key="1">
    <source>
        <dbReference type="ARBA" id="ARBA00004651"/>
    </source>
</evidence>
<keyword evidence="9 13" id="KW-1133">Transmembrane helix</keyword>
<dbReference type="GO" id="GO:0009401">
    <property type="term" value="P:phosphoenolpyruvate-dependent sugar phosphotransferase system"/>
    <property type="evidence" value="ECO:0007669"/>
    <property type="project" value="UniProtKB-KW"/>
</dbReference>
<dbReference type="SUPFAM" id="SSF55604">
    <property type="entry name" value="Glucose permease domain IIB"/>
    <property type="match status" value="1"/>
</dbReference>
<dbReference type="Pfam" id="PF02378">
    <property type="entry name" value="PTS_EIIC"/>
    <property type="match status" value="1"/>
</dbReference>
<evidence type="ECO:0000259" key="14">
    <source>
        <dbReference type="PROSITE" id="PS51098"/>
    </source>
</evidence>
<dbReference type="InterPro" id="IPR003352">
    <property type="entry name" value="PTS_EIIC"/>
</dbReference>
<feature type="transmembrane region" description="Helical" evidence="13">
    <location>
        <begin position="267"/>
        <end position="293"/>
    </location>
</feature>
<feature type="region of interest" description="Disordered" evidence="12">
    <location>
        <begin position="90"/>
        <end position="113"/>
    </location>
</feature>
<dbReference type="PROSITE" id="PS51103">
    <property type="entry name" value="PTS_EIIC_TYPE_1"/>
    <property type="match status" value="1"/>
</dbReference>
<feature type="domain" description="PTS EIIC type-1" evidence="15">
    <location>
        <begin position="138"/>
        <end position="477"/>
    </location>
</feature>
<dbReference type="InterPro" id="IPR001996">
    <property type="entry name" value="PTS_IIB_1"/>
</dbReference>
<dbReference type="Gene3D" id="3.30.1360.60">
    <property type="entry name" value="Glucose permease domain IIB"/>
    <property type="match status" value="1"/>
</dbReference>
<dbReference type="GO" id="GO:0008982">
    <property type="term" value="F:protein-N(PI)-phosphohistidine-sugar phosphotransferase activity"/>
    <property type="evidence" value="ECO:0007669"/>
    <property type="project" value="InterPro"/>
</dbReference>
<comment type="caution">
    <text evidence="16">The sequence shown here is derived from an EMBL/GenBank/DDBJ whole genome shotgun (WGS) entry which is preliminary data.</text>
</comment>
<proteinExistence type="predicted"/>
<reference evidence="17 19" key="2">
    <citation type="submission" date="2016-10" db="EMBL/GenBank/DDBJ databases">
        <authorList>
            <person name="Varghese N."/>
            <person name="Submissions S."/>
        </authorList>
    </citation>
    <scope>NUCLEOTIDE SEQUENCE [LARGE SCALE GENOMIC DNA]</scope>
    <source>
        <strain evidence="17 19">CGMCC 1.3889</strain>
    </source>
</reference>
<evidence type="ECO:0000256" key="2">
    <source>
        <dbReference type="ARBA" id="ARBA00022448"/>
    </source>
</evidence>
<dbReference type="OrthoDB" id="9769191at2"/>
<feature type="domain" description="PTS EIIB type-1" evidence="14">
    <location>
        <begin position="4"/>
        <end position="86"/>
    </location>
</feature>
<dbReference type="InterPro" id="IPR036878">
    <property type="entry name" value="Glu_permease_IIB"/>
</dbReference>
<feature type="transmembrane region" description="Helical" evidence="13">
    <location>
        <begin position="242"/>
        <end position="260"/>
    </location>
</feature>
<evidence type="ECO:0000313" key="16">
    <source>
        <dbReference type="EMBL" id="KRN83605.1"/>
    </source>
</evidence>
<dbReference type="InterPro" id="IPR018113">
    <property type="entry name" value="PTrfase_EIIB_Cys"/>
</dbReference>
<comment type="subcellular location">
    <subcellularLocation>
        <location evidence="1">Cell membrane</location>
        <topology evidence="1">Multi-pass membrane protein</topology>
    </subcellularLocation>
</comment>
<keyword evidence="8" id="KW-0418">Kinase</keyword>
<protein>
    <submittedName>
        <fullName evidence="17">PTS system, sucrose-specific IIC component</fullName>
    </submittedName>
    <submittedName>
        <fullName evidence="16">Trehalose pts trehalose component iibc</fullName>
    </submittedName>
</protein>
<feature type="transmembrane region" description="Helical" evidence="13">
    <location>
        <begin position="182"/>
        <end position="205"/>
    </location>
</feature>
<evidence type="ECO:0000256" key="5">
    <source>
        <dbReference type="ARBA" id="ARBA00022679"/>
    </source>
</evidence>
<keyword evidence="2" id="KW-0813">Transport</keyword>
<feature type="transmembrane region" description="Helical" evidence="13">
    <location>
        <begin position="384"/>
        <end position="410"/>
    </location>
</feature>
<evidence type="ECO:0000313" key="18">
    <source>
        <dbReference type="Proteomes" id="UP000051749"/>
    </source>
</evidence>
<evidence type="ECO:0000313" key="17">
    <source>
        <dbReference type="EMBL" id="SER02882.1"/>
    </source>
</evidence>